<accession>A0ACA9KRK2</accession>
<name>A0ACA9KRK2_9GLOM</name>
<evidence type="ECO:0000313" key="1">
    <source>
        <dbReference type="EMBL" id="CAG8486650.1"/>
    </source>
</evidence>
<evidence type="ECO:0000313" key="2">
    <source>
        <dbReference type="Proteomes" id="UP000789860"/>
    </source>
</evidence>
<gene>
    <name evidence="1" type="ORF">SCALOS_LOCUS2660</name>
</gene>
<organism evidence="1 2">
    <name type="scientific">Scutellospora calospora</name>
    <dbReference type="NCBI Taxonomy" id="85575"/>
    <lineage>
        <taxon>Eukaryota</taxon>
        <taxon>Fungi</taxon>
        <taxon>Fungi incertae sedis</taxon>
        <taxon>Mucoromycota</taxon>
        <taxon>Glomeromycotina</taxon>
        <taxon>Glomeromycetes</taxon>
        <taxon>Diversisporales</taxon>
        <taxon>Gigasporaceae</taxon>
        <taxon>Scutellospora</taxon>
    </lineage>
</organism>
<comment type="caution">
    <text evidence="1">The sequence shown here is derived from an EMBL/GenBank/DDBJ whole genome shotgun (WGS) entry which is preliminary data.</text>
</comment>
<reference evidence="1" key="1">
    <citation type="submission" date="2021-06" db="EMBL/GenBank/DDBJ databases">
        <authorList>
            <person name="Kallberg Y."/>
            <person name="Tangrot J."/>
            <person name="Rosling A."/>
        </authorList>
    </citation>
    <scope>NUCLEOTIDE SEQUENCE</scope>
    <source>
        <strain evidence="1">AU212A</strain>
    </source>
</reference>
<dbReference type="EMBL" id="CAJVPM010002458">
    <property type="protein sequence ID" value="CAG8486650.1"/>
    <property type="molecule type" value="Genomic_DNA"/>
</dbReference>
<sequence>MNFETSTPVKRQNQFIAENKKFSRFLDRKSETYEDPNYEYALLDNSHSDVQFEFSCNSTSTITSKTSNLVESENFTFTEGENFTFTEAVLNFIKVYSNSNLVENDNLENNIDWLNSEIDFVSEVRSNTNDSHITDFDNEELDIEISNHQTDEVLEQCIELDSLTINCMIKQNQLKILETLSICKLHFNFDKDSLHEHGRRYEIHSWTVLGQNIYLSYIGLKNCLVFNSELLIKQATNNTQCHFICSEYFILEGGHFYQYCKRGKTNLPKSYADIYTKDNSKSLELIGRWLLSIANTDNNHIKNKLFNKITNALINVFKLNYENNQSETNNIEPPSQLLLKITLHFQNNNINKLNNQEHISIMIEKQLEQFG</sequence>
<protein>
    <submittedName>
        <fullName evidence="1">5687_t:CDS:1</fullName>
    </submittedName>
</protein>
<proteinExistence type="predicted"/>
<dbReference type="Proteomes" id="UP000789860">
    <property type="component" value="Unassembled WGS sequence"/>
</dbReference>
<keyword evidence="2" id="KW-1185">Reference proteome</keyword>